<protein>
    <recommendedName>
        <fullName evidence="2">Peptidase S74 domain-containing protein</fullName>
    </recommendedName>
</protein>
<feature type="coiled-coil region" evidence="1">
    <location>
        <begin position="649"/>
        <end position="683"/>
    </location>
</feature>
<dbReference type="EMBL" id="MN740481">
    <property type="protein sequence ID" value="QHU29099.1"/>
    <property type="molecule type" value="Genomic_DNA"/>
</dbReference>
<dbReference type="InterPro" id="IPR030392">
    <property type="entry name" value="S74_ICA"/>
</dbReference>
<dbReference type="AlphaFoldDB" id="A0A6C0LDS2"/>
<sequence length="687" mass="76358">MGWTVSTFDNKYQIKYGSNASYLITEDDVSYLTITDTKHIGINNEYPNPEYLLDINGETHINSNLYITGNQNISKNVYINSNLYISKNVHIGSTLYTSNIIGVGVNNSNNIKINYSSHFSNNSTQIYGNTSFIGRVTLENDTSNDFHLLDIKGSMMAHRIYGEGCNIYNINASNVRLGILETSFGGTGVNRIVPNALLYGGLNNNVLQTPDTLRYENNILKAPVFSGSLSGDDIKSGVVNVSRGGTGITSVANGHILFGNPVVTKPLLTSPDLMFDTENRTLEVNTLKLGNSNIYLLDTSNILRKFNYNDLGLFTATADTEGVVKPSDRDFYTSNSYLCVRKEVNAVWLVNDDTGSSNVYFPHDFRIDSSPQMMCSVGINTRYPQYSLDVKGDINTNGNFRVNGVDINRVVVGFAVSNLLIDSLDGISVAAMRRYVPTSDAEREISDRQGIWRINNTSNNDNERTSVEVTNLIATDSVYLSRMILNNTDDRNSIPFLDSSKYIFKIQDKGANVLKFSKTGNLLVGNNNTESEFDIPPTQRLEVVGNIHATGYIRSYYSDDRLKTFTSNITDALNIIDNLKGFHYVPNDKALELGFAYENEIGLSAQDVQKVVPEIVKIAPFDSAKDIASGNIISKSGEDYLTICYERLGAVFVEAIKELRQENKKLKDEIVSIKKDLDNIKNIIYIQ</sequence>
<reference evidence="3" key="1">
    <citation type="journal article" date="2020" name="Nature">
        <title>Giant virus diversity and host interactions through global metagenomics.</title>
        <authorList>
            <person name="Schulz F."/>
            <person name="Roux S."/>
            <person name="Paez-Espino D."/>
            <person name="Jungbluth S."/>
            <person name="Walsh D.A."/>
            <person name="Denef V.J."/>
            <person name="McMahon K.D."/>
            <person name="Konstantinidis K.T."/>
            <person name="Eloe-Fadrosh E.A."/>
            <person name="Kyrpides N.C."/>
            <person name="Woyke T."/>
        </authorList>
    </citation>
    <scope>NUCLEOTIDE SEQUENCE</scope>
    <source>
        <strain evidence="3">GVMAG-M-3300027804-47</strain>
    </source>
</reference>
<dbReference type="Pfam" id="PF13884">
    <property type="entry name" value="Peptidase_S74"/>
    <property type="match status" value="1"/>
</dbReference>
<keyword evidence="1" id="KW-0175">Coiled coil</keyword>
<feature type="domain" description="Peptidase S74" evidence="2">
    <location>
        <begin position="558"/>
        <end position="670"/>
    </location>
</feature>
<accession>A0A6C0LDS2</accession>
<organism evidence="3">
    <name type="scientific">viral metagenome</name>
    <dbReference type="NCBI Taxonomy" id="1070528"/>
    <lineage>
        <taxon>unclassified sequences</taxon>
        <taxon>metagenomes</taxon>
        <taxon>organismal metagenomes</taxon>
    </lineage>
</organism>
<dbReference type="PROSITE" id="PS51688">
    <property type="entry name" value="ICA"/>
    <property type="match status" value="1"/>
</dbReference>
<proteinExistence type="predicted"/>
<evidence type="ECO:0000313" key="3">
    <source>
        <dbReference type="EMBL" id="QHU29099.1"/>
    </source>
</evidence>
<evidence type="ECO:0000256" key="1">
    <source>
        <dbReference type="SAM" id="Coils"/>
    </source>
</evidence>
<name>A0A6C0LDS2_9ZZZZ</name>
<evidence type="ECO:0000259" key="2">
    <source>
        <dbReference type="PROSITE" id="PS51688"/>
    </source>
</evidence>